<dbReference type="OrthoDB" id="9810297at2"/>
<keyword evidence="6" id="KW-0698">rRNA processing</keyword>
<dbReference type="GO" id="GO:0009383">
    <property type="term" value="F:rRNA (cytosine-C5-)-methyltransferase activity"/>
    <property type="evidence" value="ECO:0007669"/>
    <property type="project" value="TreeGrafter"/>
</dbReference>
<dbReference type="PRINTS" id="PR02008">
    <property type="entry name" value="RCMTFAMILY"/>
</dbReference>
<feature type="binding site" evidence="14">
    <location>
        <begin position="254"/>
        <end position="260"/>
    </location>
    <ligand>
        <name>S-adenosyl-L-methionine</name>
        <dbReference type="ChEBI" id="CHEBI:59789"/>
    </ligand>
</feature>
<dbReference type="Gene3D" id="1.10.287.730">
    <property type="entry name" value="Helix hairpin bin"/>
    <property type="match status" value="1"/>
</dbReference>
<comment type="function">
    <text evidence="1">Specifically methylates the cytosine at position 967 (m5C967) of 16S rRNA.</text>
</comment>
<dbReference type="InterPro" id="IPR001678">
    <property type="entry name" value="MeTrfase_RsmB-F_NOP2_dom"/>
</dbReference>
<dbReference type="Pfam" id="PF01029">
    <property type="entry name" value="NusB"/>
    <property type="match status" value="1"/>
</dbReference>
<dbReference type="EC" id="2.1.1.176" evidence="4"/>
<evidence type="ECO:0000256" key="4">
    <source>
        <dbReference type="ARBA" id="ARBA00012140"/>
    </source>
</evidence>
<dbReference type="InterPro" id="IPR004573">
    <property type="entry name" value="rRNA_ssu_MeTfrase_B"/>
</dbReference>
<dbReference type="Gene3D" id="1.10.940.10">
    <property type="entry name" value="NusB-like"/>
    <property type="match status" value="1"/>
</dbReference>
<organism evidence="16 17">
    <name type="scientific">Acidihalobacter ferrooxydans</name>
    <dbReference type="NCBI Taxonomy" id="1765967"/>
    <lineage>
        <taxon>Bacteria</taxon>
        <taxon>Pseudomonadati</taxon>
        <taxon>Pseudomonadota</taxon>
        <taxon>Gammaproteobacteria</taxon>
        <taxon>Chromatiales</taxon>
        <taxon>Ectothiorhodospiraceae</taxon>
        <taxon>Acidihalobacter</taxon>
    </lineage>
</organism>
<evidence type="ECO:0000313" key="17">
    <source>
        <dbReference type="Proteomes" id="UP000243807"/>
    </source>
</evidence>
<dbReference type="FunFam" id="3.30.70.1170:FF:000002">
    <property type="entry name" value="Ribosomal RNA small subunit methyltransferase B"/>
    <property type="match status" value="1"/>
</dbReference>
<gene>
    <name evidence="16" type="ORF">BW247_15830</name>
</gene>
<dbReference type="Proteomes" id="UP000243807">
    <property type="component" value="Chromosome"/>
</dbReference>
<dbReference type="AlphaFoldDB" id="A0A1P8UKQ0"/>
<dbReference type="CDD" id="cd02440">
    <property type="entry name" value="AdoMet_MTases"/>
    <property type="match status" value="1"/>
</dbReference>
<dbReference type="InterPro" id="IPR006027">
    <property type="entry name" value="NusB_RsmB_TIM44"/>
</dbReference>
<dbReference type="SUPFAM" id="SSF53335">
    <property type="entry name" value="S-adenosyl-L-methionine-dependent methyltransferases"/>
    <property type="match status" value="1"/>
</dbReference>
<name>A0A1P8UKQ0_9GAMM</name>
<accession>A0A1P8UKQ0</accession>
<dbReference type="InterPro" id="IPR029063">
    <property type="entry name" value="SAM-dependent_MTases_sf"/>
</dbReference>
<feature type="binding site" evidence="14">
    <location>
        <position position="304"/>
    </location>
    <ligand>
        <name>S-adenosyl-L-methionine</name>
        <dbReference type="ChEBI" id="CHEBI:59789"/>
    </ligand>
</feature>
<evidence type="ECO:0000256" key="3">
    <source>
        <dbReference type="ARBA" id="ARBA00007494"/>
    </source>
</evidence>
<evidence type="ECO:0000256" key="5">
    <source>
        <dbReference type="ARBA" id="ARBA00022490"/>
    </source>
</evidence>
<dbReference type="InterPro" id="IPR054728">
    <property type="entry name" value="RsmB-like_ferredoxin"/>
</dbReference>
<proteinExistence type="inferred from homology"/>
<dbReference type="NCBIfam" id="TIGR00563">
    <property type="entry name" value="rsmB"/>
    <property type="match status" value="1"/>
</dbReference>
<protein>
    <recommendedName>
        <fullName evidence="4">16S rRNA (cytosine(967)-C(5))-methyltransferase</fullName>
        <ecNumber evidence="4">2.1.1.176</ecNumber>
    </recommendedName>
    <alternativeName>
        <fullName evidence="11">16S rRNA m5C967 methyltransferase</fullName>
    </alternativeName>
    <alternativeName>
        <fullName evidence="12">rRNA (cytosine-C(5)-)-methyltransferase RsmB</fullName>
    </alternativeName>
</protein>
<comment type="subcellular location">
    <subcellularLocation>
        <location evidence="2">Cytoplasm</location>
    </subcellularLocation>
</comment>
<dbReference type="STRING" id="1765967.BW247_15830"/>
<evidence type="ECO:0000313" key="16">
    <source>
        <dbReference type="EMBL" id="APZ44375.1"/>
    </source>
</evidence>
<evidence type="ECO:0000256" key="6">
    <source>
        <dbReference type="ARBA" id="ARBA00022552"/>
    </source>
</evidence>
<keyword evidence="9 14" id="KW-0949">S-adenosyl-L-methionine</keyword>
<evidence type="ECO:0000256" key="8">
    <source>
        <dbReference type="ARBA" id="ARBA00022679"/>
    </source>
</evidence>
<reference evidence="16 17" key="1">
    <citation type="submission" date="2017-01" db="EMBL/GenBank/DDBJ databases">
        <title>Draft sequence of Acidihalobacter ferrooxidans strain DSM 14175 (strain V8).</title>
        <authorList>
            <person name="Khaleque H.N."/>
            <person name="Ramsay J.P."/>
            <person name="Murphy R.J.T."/>
            <person name="Kaksonen A.H."/>
            <person name="Boxall N.J."/>
            <person name="Watkin E.L.J."/>
        </authorList>
    </citation>
    <scope>NUCLEOTIDE SEQUENCE [LARGE SCALE GENOMIC DNA]</scope>
    <source>
        <strain evidence="16 17">V8</strain>
    </source>
</reference>
<dbReference type="GO" id="GO:0070475">
    <property type="term" value="P:rRNA base methylation"/>
    <property type="evidence" value="ECO:0007669"/>
    <property type="project" value="TreeGrafter"/>
</dbReference>
<dbReference type="GO" id="GO:0006355">
    <property type="term" value="P:regulation of DNA-templated transcription"/>
    <property type="evidence" value="ECO:0007669"/>
    <property type="project" value="InterPro"/>
</dbReference>
<evidence type="ECO:0000256" key="14">
    <source>
        <dbReference type="PROSITE-ProRule" id="PRU01023"/>
    </source>
</evidence>
<dbReference type="GO" id="GO:0005829">
    <property type="term" value="C:cytosol"/>
    <property type="evidence" value="ECO:0007669"/>
    <property type="project" value="TreeGrafter"/>
</dbReference>
<dbReference type="SUPFAM" id="SSF48013">
    <property type="entry name" value="NusB-like"/>
    <property type="match status" value="1"/>
</dbReference>
<comment type="similarity">
    <text evidence="3 14">Belongs to the class I-like SAM-binding methyltransferase superfamily. RsmB/NOP family.</text>
</comment>
<dbReference type="PROSITE" id="PS51686">
    <property type="entry name" value="SAM_MT_RSMB_NOP"/>
    <property type="match status" value="1"/>
</dbReference>
<keyword evidence="5" id="KW-0963">Cytoplasm</keyword>
<dbReference type="Gene3D" id="3.40.50.150">
    <property type="entry name" value="Vaccinia Virus protein VP39"/>
    <property type="match status" value="1"/>
</dbReference>
<evidence type="ECO:0000256" key="1">
    <source>
        <dbReference type="ARBA" id="ARBA00002724"/>
    </source>
</evidence>
<dbReference type="Pfam" id="PF01189">
    <property type="entry name" value="Methyltr_RsmB-F"/>
    <property type="match status" value="1"/>
</dbReference>
<comment type="catalytic activity">
    <reaction evidence="13">
        <text>cytidine(967) in 16S rRNA + S-adenosyl-L-methionine = 5-methylcytidine(967) in 16S rRNA + S-adenosyl-L-homocysteine + H(+)</text>
        <dbReference type="Rhea" id="RHEA:42748"/>
        <dbReference type="Rhea" id="RHEA-COMP:10219"/>
        <dbReference type="Rhea" id="RHEA-COMP:10220"/>
        <dbReference type="ChEBI" id="CHEBI:15378"/>
        <dbReference type="ChEBI" id="CHEBI:57856"/>
        <dbReference type="ChEBI" id="CHEBI:59789"/>
        <dbReference type="ChEBI" id="CHEBI:74483"/>
        <dbReference type="ChEBI" id="CHEBI:82748"/>
        <dbReference type="EC" id="2.1.1.176"/>
    </reaction>
</comment>
<evidence type="ECO:0000256" key="2">
    <source>
        <dbReference type="ARBA" id="ARBA00004496"/>
    </source>
</evidence>
<dbReference type="FunFam" id="3.40.50.150:FF:000022">
    <property type="entry name" value="Ribosomal RNA small subunit methyltransferase B"/>
    <property type="match status" value="1"/>
</dbReference>
<evidence type="ECO:0000256" key="10">
    <source>
        <dbReference type="ARBA" id="ARBA00022884"/>
    </source>
</evidence>
<evidence type="ECO:0000256" key="9">
    <source>
        <dbReference type="ARBA" id="ARBA00022691"/>
    </source>
</evidence>
<feature type="active site" description="Nucleophile" evidence="14">
    <location>
        <position position="376"/>
    </location>
</feature>
<evidence type="ECO:0000256" key="11">
    <source>
        <dbReference type="ARBA" id="ARBA00030399"/>
    </source>
</evidence>
<keyword evidence="17" id="KW-1185">Reference proteome</keyword>
<dbReference type="RefSeq" id="WP_076838066.1">
    <property type="nucleotide sequence ID" value="NZ_CP019434.1"/>
</dbReference>
<dbReference type="KEGG" id="afy:BW247_15830"/>
<keyword evidence="7 14" id="KW-0489">Methyltransferase</keyword>
<dbReference type="GO" id="GO:0003723">
    <property type="term" value="F:RNA binding"/>
    <property type="evidence" value="ECO:0007669"/>
    <property type="project" value="UniProtKB-UniRule"/>
</dbReference>
<dbReference type="PANTHER" id="PTHR22807:SF61">
    <property type="entry name" value="NOL1_NOP2_SUN FAMILY PROTEIN _ ANTITERMINATION NUSB DOMAIN-CONTAINING PROTEIN"/>
    <property type="match status" value="1"/>
</dbReference>
<dbReference type="NCBIfam" id="NF008149">
    <property type="entry name" value="PRK10901.1"/>
    <property type="match status" value="1"/>
</dbReference>
<dbReference type="Pfam" id="PF22458">
    <property type="entry name" value="RsmF-B_ferredox"/>
    <property type="match status" value="1"/>
</dbReference>
<evidence type="ECO:0000256" key="7">
    <source>
        <dbReference type="ARBA" id="ARBA00022603"/>
    </source>
</evidence>
<feature type="binding site" evidence="14">
    <location>
        <position position="278"/>
    </location>
    <ligand>
        <name>S-adenosyl-L-methionine</name>
        <dbReference type="ChEBI" id="CHEBI:59789"/>
    </ligand>
</feature>
<dbReference type="EMBL" id="CP019434">
    <property type="protein sequence ID" value="APZ44375.1"/>
    <property type="molecule type" value="Genomic_DNA"/>
</dbReference>
<dbReference type="InterPro" id="IPR035926">
    <property type="entry name" value="NusB-like_sf"/>
</dbReference>
<sequence>MAQPDVRELAAQVVHEVRRQGRSLSAALPGAERTIDAAMWPLLRELCYGSLRYAPRLDVWLGLLLTHPLRKRDAWVGDLILVALYELFFLHTPDYAVVSETVRVARGLKQPWAGKLVNAVLRNARRREAELLALAQTDEIARYAHPQWLLAQLREDWPDDWPQICAANNARAPMTLRVNTRRGTVASYLERLATAGVAARKVPTVPTAVMLDKAVDVADLPGFADGDVSVQDAAAQLAAELLDAAPGHRVLDACAAPGGKTAHILERAGHALELSAVEKDAQRMQRVAETLRRLNLDACLVTADLAQLDAWWNGQPFDRILLDAPCSATGVIRRHPDIKSLRRDADIASLSRQQQQLLDVAWRVLAPGGRLVYATCSILRAENALNIRRFLARQPDARESLIDARWGRAESHGRQILPGEDGMDGFYYACLSKQPA</sequence>
<keyword evidence="8 14" id="KW-0808">Transferase</keyword>
<dbReference type="InterPro" id="IPR018314">
    <property type="entry name" value="RsmB/NOL1/NOP2-like_CS"/>
</dbReference>
<dbReference type="PANTHER" id="PTHR22807">
    <property type="entry name" value="NOP2 YEAST -RELATED NOL1/NOP2/FMU SUN DOMAIN-CONTAINING"/>
    <property type="match status" value="1"/>
</dbReference>
<evidence type="ECO:0000259" key="15">
    <source>
        <dbReference type="PROSITE" id="PS51686"/>
    </source>
</evidence>
<feature type="binding site" evidence="14">
    <location>
        <position position="323"/>
    </location>
    <ligand>
        <name>S-adenosyl-L-methionine</name>
        <dbReference type="ChEBI" id="CHEBI:59789"/>
    </ligand>
</feature>
<dbReference type="InterPro" id="IPR049560">
    <property type="entry name" value="MeTrfase_RsmB-F_NOP2_cat"/>
</dbReference>
<evidence type="ECO:0000256" key="13">
    <source>
        <dbReference type="ARBA" id="ARBA00047283"/>
    </source>
</evidence>
<dbReference type="Gene3D" id="3.30.70.1170">
    <property type="entry name" value="Sun protein, domain 3"/>
    <property type="match status" value="1"/>
</dbReference>
<evidence type="ECO:0000256" key="12">
    <source>
        <dbReference type="ARBA" id="ARBA00031088"/>
    </source>
</evidence>
<dbReference type="InterPro" id="IPR023267">
    <property type="entry name" value="RCMT"/>
</dbReference>
<feature type="domain" description="SAM-dependent MTase RsmB/NOP-type" evidence="15">
    <location>
        <begin position="164"/>
        <end position="434"/>
    </location>
</feature>
<dbReference type="PROSITE" id="PS01153">
    <property type="entry name" value="NOL1_NOP2_SUN"/>
    <property type="match status" value="1"/>
</dbReference>
<keyword evidence="10 14" id="KW-0694">RNA-binding</keyword>